<dbReference type="GO" id="GO:0003723">
    <property type="term" value="F:RNA binding"/>
    <property type="evidence" value="ECO:0007669"/>
    <property type="project" value="UniProtKB-UniRule"/>
</dbReference>
<evidence type="ECO:0000256" key="3">
    <source>
        <dbReference type="ARBA" id="ARBA00023274"/>
    </source>
</evidence>
<dbReference type="InterPro" id="IPR004037">
    <property type="entry name" value="Ribosomal_eL8-like_CS"/>
</dbReference>
<dbReference type="PRINTS" id="PR00881">
    <property type="entry name" value="L7ARS6FAMILY"/>
</dbReference>
<dbReference type="InterPro" id="IPR001921">
    <property type="entry name" value="Ribosomal_eL8_euk"/>
</dbReference>
<name>A0A391NX29_9EUKA</name>
<proteinExistence type="inferred from homology"/>
<dbReference type="GO" id="GO:0042254">
    <property type="term" value="P:ribosome biogenesis"/>
    <property type="evidence" value="ECO:0007669"/>
    <property type="project" value="InterPro"/>
</dbReference>
<feature type="non-terminal residue" evidence="6">
    <location>
        <position position="213"/>
    </location>
</feature>
<reference evidence="6 7" key="1">
    <citation type="journal article" date="2018" name="PLoS ONE">
        <title>The draft genome of Kipferlia bialata reveals reductive genome evolution in fornicate parasites.</title>
        <authorList>
            <person name="Tanifuji G."/>
            <person name="Takabayashi S."/>
            <person name="Kume K."/>
            <person name="Takagi M."/>
            <person name="Nakayama T."/>
            <person name="Kamikawa R."/>
            <person name="Inagaki Y."/>
            <person name="Hashimoto T."/>
        </authorList>
    </citation>
    <scope>NUCLEOTIDE SEQUENCE [LARGE SCALE GENOMIC DNA]</scope>
    <source>
        <strain evidence="6">NY0173</strain>
    </source>
</reference>
<dbReference type="Gene3D" id="3.30.1330.30">
    <property type="match status" value="1"/>
</dbReference>
<dbReference type="GO" id="GO:0022625">
    <property type="term" value="C:cytosolic large ribosomal subunit"/>
    <property type="evidence" value="ECO:0007669"/>
    <property type="project" value="UniProtKB-UniRule"/>
</dbReference>
<gene>
    <name evidence="6" type="ORF">KIPB_007350</name>
</gene>
<evidence type="ECO:0000313" key="6">
    <source>
        <dbReference type="EMBL" id="GCA63019.1"/>
    </source>
</evidence>
<dbReference type="EMBL" id="BDIP01002052">
    <property type="protein sequence ID" value="GCA63019.1"/>
    <property type="molecule type" value="Genomic_DNA"/>
</dbReference>
<dbReference type="InterPro" id="IPR050257">
    <property type="entry name" value="eL8/uL1-like"/>
</dbReference>
<keyword evidence="7" id="KW-1185">Reference proteome</keyword>
<dbReference type="OrthoDB" id="29563at2759"/>
<dbReference type="Pfam" id="PF01248">
    <property type="entry name" value="Ribosomal_L7Ae"/>
    <property type="match status" value="1"/>
</dbReference>
<dbReference type="PROSITE" id="PS01082">
    <property type="entry name" value="RIBOSOMAL_L7AE"/>
    <property type="match status" value="1"/>
</dbReference>
<dbReference type="InterPro" id="IPR004038">
    <property type="entry name" value="Ribosomal_eL8/eL30/eS12/Gad45"/>
</dbReference>
<comment type="function">
    <text evidence="4">Component of the ribosome.</text>
</comment>
<evidence type="ECO:0000256" key="1">
    <source>
        <dbReference type="ARBA" id="ARBA00007337"/>
    </source>
</evidence>
<dbReference type="AlphaFoldDB" id="A0A391NX29"/>
<dbReference type="InterPro" id="IPR018492">
    <property type="entry name" value="Ribosomal_eL8/Nhp2"/>
</dbReference>
<dbReference type="PANTHER" id="PTHR23105">
    <property type="entry name" value="RIBOSOMAL PROTEIN L7AE FAMILY MEMBER"/>
    <property type="match status" value="1"/>
</dbReference>
<dbReference type="InterPro" id="IPR029064">
    <property type="entry name" value="Ribosomal_eL30-like_sf"/>
</dbReference>
<protein>
    <recommendedName>
        <fullName evidence="4">60S ribosomal protein L7a</fullName>
    </recommendedName>
</protein>
<feature type="domain" description="Ribosomal protein eL8/eL30/eS12/Gadd45" evidence="5">
    <location>
        <begin position="103"/>
        <end position="192"/>
    </location>
</feature>
<dbReference type="PRINTS" id="PR00882">
    <property type="entry name" value="RIBOSOMALL7A"/>
</dbReference>
<organism evidence="6 7">
    <name type="scientific">Kipferlia bialata</name>
    <dbReference type="NCBI Taxonomy" id="797122"/>
    <lineage>
        <taxon>Eukaryota</taxon>
        <taxon>Metamonada</taxon>
        <taxon>Carpediemonas-like organisms</taxon>
        <taxon>Kipferlia</taxon>
    </lineage>
</organism>
<comment type="similarity">
    <text evidence="1 4">Belongs to the eukaryotic ribosomal protein eL8 family.</text>
</comment>
<comment type="caution">
    <text evidence="6">The sequence shown here is derived from an EMBL/GenBank/DDBJ whole genome shotgun (WGS) entry which is preliminary data.</text>
</comment>
<dbReference type="Proteomes" id="UP000265618">
    <property type="component" value="Unassembled WGS sequence"/>
</dbReference>
<evidence type="ECO:0000256" key="4">
    <source>
        <dbReference type="RuleBase" id="RU367042"/>
    </source>
</evidence>
<accession>A0A391NX29</accession>
<evidence type="ECO:0000256" key="2">
    <source>
        <dbReference type="ARBA" id="ARBA00022980"/>
    </source>
</evidence>
<sequence>MAPAKNPFAKLVESRPKDFGIGNNIKPAKDLTRFVRWPRYIRLQRQHQILKTRLKVPPMINQFSKTLPKPIATQVFRMAGKYKPENKQEKRERIRALAALRAEGKTAEAEKPIVLKHGINHVASLVMGKRGQKAKLVLIAHDVDPIELVMWLPTLCNKCGVPYCIVKGKAALGQLIGMKNATCVAFTDIKEKDRREFASLLEVIEANVDYTTT</sequence>
<keyword evidence="3 4" id="KW-0687">Ribonucleoprotein</keyword>
<evidence type="ECO:0000259" key="5">
    <source>
        <dbReference type="Pfam" id="PF01248"/>
    </source>
</evidence>
<keyword evidence="2 4" id="KW-0689">Ribosomal protein</keyword>
<dbReference type="SUPFAM" id="SSF55315">
    <property type="entry name" value="L30e-like"/>
    <property type="match status" value="1"/>
</dbReference>
<evidence type="ECO:0000313" key="7">
    <source>
        <dbReference type="Proteomes" id="UP000265618"/>
    </source>
</evidence>